<evidence type="ECO:0000256" key="4">
    <source>
        <dbReference type="ARBA" id="ARBA00023163"/>
    </source>
</evidence>
<protein>
    <submittedName>
        <fullName evidence="6">Sigma-70 region 2</fullName>
    </submittedName>
</protein>
<evidence type="ECO:0000256" key="1">
    <source>
        <dbReference type="ARBA" id="ARBA00023015"/>
    </source>
</evidence>
<dbReference type="HOGENOM" id="CLU_1406188_0_0_9"/>
<dbReference type="InterPro" id="IPR013324">
    <property type="entry name" value="RNA_pol_sigma_r3/r4-like"/>
</dbReference>
<evidence type="ECO:0000259" key="5">
    <source>
        <dbReference type="Pfam" id="PF04542"/>
    </source>
</evidence>
<dbReference type="GO" id="GO:0016987">
    <property type="term" value="F:sigma factor activity"/>
    <property type="evidence" value="ECO:0007669"/>
    <property type="project" value="UniProtKB-KW"/>
</dbReference>
<dbReference type="GO" id="GO:0006352">
    <property type="term" value="P:DNA-templated transcription initiation"/>
    <property type="evidence" value="ECO:0007669"/>
    <property type="project" value="InterPro"/>
</dbReference>
<evidence type="ECO:0000256" key="3">
    <source>
        <dbReference type="ARBA" id="ARBA00023125"/>
    </source>
</evidence>
<dbReference type="SUPFAM" id="SSF88946">
    <property type="entry name" value="Sigma2 domain of RNA polymerase sigma factors"/>
    <property type="match status" value="1"/>
</dbReference>
<reference evidence="6 7" key="1">
    <citation type="submission" date="2011-08" db="EMBL/GenBank/DDBJ databases">
        <authorList>
            <person name="Weinstock G."/>
            <person name="Sodergren E."/>
            <person name="Clifton S."/>
            <person name="Fulton L."/>
            <person name="Fulton B."/>
            <person name="Courtney L."/>
            <person name="Fronick C."/>
            <person name="Harrison M."/>
            <person name="Strong C."/>
            <person name="Farmer C."/>
            <person name="Delahaunty K."/>
            <person name="Markovic C."/>
            <person name="Hall O."/>
            <person name="Minx P."/>
            <person name="Tomlinson C."/>
            <person name="Mitreva M."/>
            <person name="Hou S."/>
            <person name="Chen J."/>
            <person name="Wollam A."/>
            <person name="Pepin K.H."/>
            <person name="Johnson M."/>
            <person name="Bhonagiri V."/>
            <person name="Zhang X."/>
            <person name="Suruliraj S."/>
            <person name="Warren W."/>
            <person name="Chinwalla A."/>
            <person name="Mardis E.R."/>
            <person name="Wilson R.K."/>
        </authorList>
    </citation>
    <scope>NUCLEOTIDE SEQUENCE [LARGE SCALE GENOMIC DNA]</scope>
    <source>
        <strain evidence="6 7">F0357</strain>
    </source>
</reference>
<dbReference type="Proteomes" id="UP000005481">
    <property type="component" value="Unassembled WGS sequence"/>
</dbReference>
<evidence type="ECO:0000313" key="7">
    <source>
        <dbReference type="Proteomes" id="UP000005481"/>
    </source>
</evidence>
<organism evidence="6 7">
    <name type="scientific">Anaeroglobus geminatus F0357</name>
    <dbReference type="NCBI Taxonomy" id="861450"/>
    <lineage>
        <taxon>Bacteria</taxon>
        <taxon>Bacillati</taxon>
        <taxon>Bacillota</taxon>
        <taxon>Negativicutes</taxon>
        <taxon>Veillonellales</taxon>
        <taxon>Veillonellaceae</taxon>
        <taxon>Anaeroglobus</taxon>
    </lineage>
</organism>
<sequence>MEKQTDINTIIGMAQQGNVQSKQVLLSMYKPLLLSHVRRYISCFPSFEDACQTAAMAALECIMTYDATDDKPFVYRLKAHVHHIFRTHLNRKRRDDKHFIITVRTVDGTITDLPDIRDDNPSVQPEAVLLAAEESRHICHIFTMLTKEEKYLFTSRYLERRHERDIARSTGWSQAKVSRKLHALRRHILHLLK</sequence>
<comment type="caution">
    <text evidence="6">The sequence shown here is derived from an EMBL/GenBank/DDBJ whole genome shotgun (WGS) entry which is preliminary data.</text>
</comment>
<name>G9YFB7_9FIRM</name>
<dbReference type="RefSeq" id="WP_006789312.1">
    <property type="nucleotide sequence ID" value="NZ_JH417568.1"/>
</dbReference>
<dbReference type="Pfam" id="PF04542">
    <property type="entry name" value="Sigma70_r2"/>
    <property type="match status" value="1"/>
</dbReference>
<dbReference type="OrthoDB" id="1730259at2"/>
<gene>
    <name evidence="6" type="ORF">HMPREF0080_00328</name>
</gene>
<evidence type="ECO:0000313" key="6">
    <source>
        <dbReference type="EMBL" id="EHM43225.1"/>
    </source>
</evidence>
<feature type="domain" description="RNA polymerase sigma-70 region 2" evidence="5">
    <location>
        <begin position="26"/>
        <end position="93"/>
    </location>
</feature>
<dbReference type="SUPFAM" id="SSF88659">
    <property type="entry name" value="Sigma3 and sigma4 domains of RNA polymerase sigma factors"/>
    <property type="match status" value="1"/>
</dbReference>
<keyword evidence="3" id="KW-0238">DNA-binding</keyword>
<dbReference type="AlphaFoldDB" id="G9YFB7"/>
<dbReference type="EMBL" id="AGCJ01000011">
    <property type="protein sequence ID" value="EHM43225.1"/>
    <property type="molecule type" value="Genomic_DNA"/>
</dbReference>
<dbReference type="InterPro" id="IPR007627">
    <property type="entry name" value="RNA_pol_sigma70_r2"/>
</dbReference>
<dbReference type="NCBIfam" id="TIGR02937">
    <property type="entry name" value="sigma70-ECF"/>
    <property type="match status" value="1"/>
</dbReference>
<accession>G9YFB7</accession>
<dbReference type="PANTHER" id="PTHR30385">
    <property type="entry name" value="SIGMA FACTOR F FLAGELLAR"/>
    <property type="match status" value="1"/>
</dbReference>
<evidence type="ECO:0000256" key="2">
    <source>
        <dbReference type="ARBA" id="ARBA00023082"/>
    </source>
</evidence>
<keyword evidence="7" id="KW-1185">Reference proteome</keyword>
<keyword evidence="4" id="KW-0804">Transcription</keyword>
<keyword evidence="2" id="KW-0731">Sigma factor</keyword>
<dbReference type="STRING" id="861450.HMPREF0080_00328"/>
<dbReference type="GO" id="GO:0003677">
    <property type="term" value="F:DNA binding"/>
    <property type="evidence" value="ECO:0007669"/>
    <property type="project" value="UniProtKB-KW"/>
</dbReference>
<dbReference type="PANTHER" id="PTHR30385:SF1">
    <property type="entry name" value="RNA POLYMERASE SIGMA-H FACTOR"/>
    <property type="match status" value="1"/>
</dbReference>
<dbReference type="Gene3D" id="1.10.1740.10">
    <property type="match status" value="1"/>
</dbReference>
<dbReference type="InterPro" id="IPR013325">
    <property type="entry name" value="RNA_pol_sigma_r2"/>
</dbReference>
<dbReference type="eggNOG" id="COG1595">
    <property type="taxonomic scope" value="Bacteria"/>
</dbReference>
<keyword evidence="1" id="KW-0805">Transcription regulation</keyword>
<dbReference type="InterPro" id="IPR014284">
    <property type="entry name" value="RNA_pol_sigma-70_dom"/>
</dbReference>
<proteinExistence type="predicted"/>